<dbReference type="CDD" id="cd06177">
    <property type="entry name" value="MFS_NHS"/>
    <property type="match status" value="1"/>
</dbReference>
<keyword evidence="5 7" id="KW-1133">Transmembrane helix</keyword>
<evidence type="ECO:0000256" key="2">
    <source>
        <dbReference type="ARBA" id="ARBA00022448"/>
    </source>
</evidence>
<proteinExistence type="predicted"/>
<feature type="transmembrane region" description="Helical" evidence="7">
    <location>
        <begin position="315"/>
        <end position="334"/>
    </location>
</feature>
<feature type="transmembrane region" description="Helical" evidence="7">
    <location>
        <begin position="135"/>
        <end position="156"/>
    </location>
</feature>
<keyword evidence="2" id="KW-0813">Transport</keyword>
<sequence>MLITRLSIMMFLQYFVWGAWYVTLGTYLSTASGADGQRLFSDAFVGDAYGTDAIAAMIAPLVIGLIVECFFSSERVLAVLHMTGAVLLYLVSTFTSPSLVYLGILAHFMCYMPTISLTTSLSFENLDNPQKTFPYIRVFGTIGWIVAGILISWIKLTTDGFVLSFSTEAGTPIEPTTLPLKIAAVVQFVLGIYCFSLPHTPPKAKGRPASIQNLLGFDAFSVFKKPGVTAFIIAAILICIPLKFYYTWTNAFLNEIGIANAAAKMTLGQMSEIGFMLLLPLAFARLGIRWILAIGMACWAIRYVLFAFGDAGANIWMLYVGILLHGICYDFFFVAGQIHLDQQAPPDRRASVQGLLTFLTLGVGMFLGSLVSGRIVESFTVVTEANPQGVHSWESIWLIPAALAAVVTVGFLIFFRSPPEETTEDVGVEDAAAAQGELPA</sequence>
<dbReference type="RefSeq" id="WP_145262862.1">
    <property type="nucleotide sequence ID" value="NZ_CP036316.1"/>
</dbReference>
<evidence type="ECO:0000256" key="7">
    <source>
        <dbReference type="SAM" id="Phobius"/>
    </source>
</evidence>
<evidence type="ECO:0000256" key="5">
    <source>
        <dbReference type="ARBA" id="ARBA00022989"/>
    </source>
</evidence>
<evidence type="ECO:0000313" key="9">
    <source>
        <dbReference type="EMBL" id="QDT65119.1"/>
    </source>
</evidence>
<dbReference type="AlphaFoldDB" id="A0A517T9T7"/>
<feature type="transmembrane region" description="Helical" evidence="7">
    <location>
        <begin position="228"/>
        <end position="246"/>
    </location>
</feature>
<dbReference type="InterPro" id="IPR020846">
    <property type="entry name" value="MFS_dom"/>
</dbReference>
<keyword evidence="4 7" id="KW-0812">Transmembrane</keyword>
<dbReference type="PROSITE" id="PS50850">
    <property type="entry name" value="MFS"/>
    <property type="match status" value="1"/>
</dbReference>
<feature type="transmembrane region" description="Helical" evidence="7">
    <location>
        <begin position="100"/>
        <end position="123"/>
    </location>
</feature>
<feature type="domain" description="Major facilitator superfamily (MFS) profile" evidence="8">
    <location>
        <begin position="214"/>
        <end position="440"/>
    </location>
</feature>
<dbReference type="SUPFAM" id="SSF103473">
    <property type="entry name" value="MFS general substrate transporter"/>
    <property type="match status" value="1"/>
</dbReference>
<dbReference type="InterPro" id="IPR004740">
    <property type="entry name" value="Nuc_H_symport"/>
</dbReference>
<dbReference type="PANTHER" id="PTHR23522">
    <property type="entry name" value="BLL5896 PROTEIN"/>
    <property type="match status" value="1"/>
</dbReference>
<feature type="transmembrane region" description="Helical" evidence="7">
    <location>
        <begin position="355"/>
        <end position="376"/>
    </location>
</feature>
<reference evidence="9 10" key="1">
    <citation type="submission" date="2019-02" db="EMBL/GenBank/DDBJ databases">
        <title>Deep-cultivation of Planctomycetes and their phenomic and genomic characterization uncovers novel biology.</title>
        <authorList>
            <person name="Wiegand S."/>
            <person name="Jogler M."/>
            <person name="Boedeker C."/>
            <person name="Pinto D."/>
            <person name="Vollmers J."/>
            <person name="Rivas-Marin E."/>
            <person name="Kohn T."/>
            <person name="Peeters S.H."/>
            <person name="Heuer A."/>
            <person name="Rast P."/>
            <person name="Oberbeckmann S."/>
            <person name="Bunk B."/>
            <person name="Jeske O."/>
            <person name="Meyerdierks A."/>
            <person name="Storesund J.E."/>
            <person name="Kallscheuer N."/>
            <person name="Luecker S."/>
            <person name="Lage O.M."/>
            <person name="Pohl T."/>
            <person name="Merkel B.J."/>
            <person name="Hornburger P."/>
            <person name="Mueller R.-W."/>
            <person name="Bruemmer F."/>
            <person name="Labrenz M."/>
            <person name="Spormann A.M."/>
            <person name="Op den Camp H."/>
            <person name="Overmann J."/>
            <person name="Amann R."/>
            <person name="Jetten M.S.M."/>
            <person name="Mascher T."/>
            <person name="Medema M.H."/>
            <person name="Devos D.P."/>
            <person name="Kaster A.-K."/>
            <person name="Ovreas L."/>
            <person name="Rohde M."/>
            <person name="Galperin M.Y."/>
            <person name="Jogler C."/>
        </authorList>
    </citation>
    <scope>NUCLEOTIDE SEQUENCE [LARGE SCALE GENOMIC DNA]</scope>
    <source>
        <strain evidence="9 10">V22</strain>
    </source>
</reference>
<accession>A0A517T9T7</accession>
<dbReference type="GO" id="GO:0015213">
    <property type="term" value="F:uridine transmembrane transporter activity"/>
    <property type="evidence" value="ECO:0007669"/>
    <property type="project" value="TreeGrafter"/>
</dbReference>
<feature type="transmembrane region" description="Helical" evidence="7">
    <location>
        <begin position="290"/>
        <end position="309"/>
    </location>
</feature>
<comment type="subcellular location">
    <subcellularLocation>
        <location evidence="1">Cell membrane</location>
        <topology evidence="1">Multi-pass membrane protein</topology>
    </subcellularLocation>
</comment>
<keyword evidence="6 7" id="KW-0472">Membrane</keyword>
<dbReference type="PANTHER" id="PTHR23522:SF4">
    <property type="entry name" value="NUCLEOSIDE PERMEASE NUPG-RELATED"/>
    <property type="match status" value="1"/>
</dbReference>
<dbReference type="Gene3D" id="1.20.1250.20">
    <property type="entry name" value="MFS general substrate transporter like domains"/>
    <property type="match status" value="2"/>
</dbReference>
<gene>
    <name evidence="9" type="primary">yegT</name>
    <name evidence="9" type="ORF">V22_23660</name>
</gene>
<dbReference type="GO" id="GO:0005886">
    <property type="term" value="C:plasma membrane"/>
    <property type="evidence" value="ECO:0007669"/>
    <property type="project" value="UniProtKB-SubCell"/>
</dbReference>
<evidence type="ECO:0000259" key="8">
    <source>
        <dbReference type="PROSITE" id="PS50850"/>
    </source>
</evidence>
<feature type="transmembrane region" description="Helical" evidence="7">
    <location>
        <begin position="396"/>
        <end position="415"/>
    </location>
</feature>
<evidence type="ECO:0000256" key="3">
    <source>
        <dbReference type="ARBA" id="ARBA00022475"/>
    </source>
</evidence>
<feature type="transmembrane region" description="Helical" evidence="7">
    <location>
        <begin position="12"/>
        <end position="33"/>
    </location>
</feature>
<dbReference type="KEGG" id="chya:V22_23660"/>
<dbReference type="EMBL" id="CP036316">
    <property type="protein sequence ID" value="QDT65119.1"/>
    <property type="molecule type" value="Genomic_DNA"/>
</dbReference>
<keyword evidence="10" id="KW-1185">Reference proteome</keyword>
<feature type="transmembrane region" description="Helical" evidence="7">
    <location>
        <begin position="76"/>
        <end position="94"/>
    </location>
</feature>
<dbReference type="OrthoDB" id="9783013at2"/>
<protein>
    <submittedName>
        <fullName evidence="9">Nucleoside transporter YegT</fullName>
    </submittedName>
</protein>
<dbReference type="GO" id="GO:0015212">
    <property type="term" value="F:cytidine transmembrane transporter activity"/>
    <property type="evidence" value="ECO:0007669"/>
    <property type="project" value="TreeGrafter"/>
</dbReference>
<evidence type="ECO:0000256" key="1">
    <source>
        <dbReference type="ARBA" id="ARBA00004651"/>
    </source>
</evidence>
<evidence type="ECO:0000256" key="4">
    <source>
        <dbReference type="ARBA" id="ARBA00022692"/>
    </source>
</evidence>
<keyword evidence="3" id="KW-1003">Cell membrane</keyword>
<feature type="transmembrane region" description="Helical" evidence="7">
    <location>
        <begin position="176"/>
        <end position="197"/>
    </location>
</feature>
<evidence type="ECO:0000313" key="10">
    <source>
        <dbReference type="Proteomes" id="UP000319976"/>
    </source>
</evidence>
<dbReference type="Pfam" id="PF03825">
    <property type="entry name" value="Nuc_H_symport"/>
    <property type="match status" value="1"/>
</dbReference>
<dbReference type="Proteomes" id="UP000319976">
    <property type="component" value="Chromosome"/>
</dbReference>
<organism evidence="9 10">
    <name type="scientific">Calycomorphotria hydatis</name>
    <dbReference type="NCBI Taxonomy" id="2528027"/>
    <lineage>
        <taxon>Bacteria</taxon>
        <taxon>Pseudomonadati</taxon>
        <taxon>Planctomycetota</taxon>
        <taxon>Planctomycetia</taxon>
        <taxon>Planctomycetales</taxon>
        <taxon>Planctomycetaceae</taxon>
        <taxon>Calycomorphotria</taxon>
    </lineage>
</organism>
<feature type="transmembrane region" description="Helical" evidence="7">
    <location>
        <begin position="53"/>
        <end position="71"/>
    </location>
</feature>
<dbReference type="InterPro" id="IPR036259">
    <property type="entry name" value="MFS_trans_sf"/>
</dbReference>
<evidence type="ECO:0000256" key="6">
    <source>
        <dbReference type="ARBA" id="ARBA00023136"/>
    </source>
</evidence>
<name>A0A517T9T7_9PLAN</name>